<accession>A0A3A1UUZ1</accession>
<gene>
    <name evidence="1" type="ORF">D3P08_17490</name>
</gene>
<dbReference type="AlphaFoldDB" id="A0A3A1UUZ1"/>
<dbReference type="RefSeq" id="WP_119600994.1">
    <property type="nucleotide sequence ID" value="NZ_QXQA01000011.1"/>
</dbReference>
<keyword evidence="2" id="KW-1185">Reference proteome</keyword>
<dbReference type="OrthoDB" id="1911879at2"/>
<evidence type="ECO:0000313" key="1">
    <source>
        <dbReference type="EMBL" id="RIX51261.1"/>
    </source>
</evidence>
<comment type="caution">
    <text evidence="1">The sequence shown here is derived from an EMBL/GenBank/DDBJ whole genome shotgun (WGS) entry which is preliminary data.</text>
</comment>
<protein>
    <submittedName>
        <fullName evidence="1">Uncharacterized protein</fullName>
    </submittedName>
</protein>
<reference evidence="1 2" key="1">
    <citation type="submission" date="2018-09" db="EMBL/GenBank/DDBJ databases">
        <title>Paenibacillus aracenensis nov. sp. isolated from a cave in southern Spain.</title>
        <authorList>
            <person name="Jurado V."/>
            <person name="Gutierrez-Patricio S."/>
            <person name="Gonzalez-Pimentel J.L."/>
            <person name="Miller A.Z."/>
            <person name="Laiz L."/>
            <person name="Saiz-Jimenez C."/>
        </authorList>
    </citation>
    <scope>NUCLEOTIDE SEQUENCE [LARGE SCALE GENOMIC DNA]</scope>
    <source>
        <strain evidence="1 2">DSM 22867</strain>
    </source>
</reference>
<dbReference type="Proteomes" id="UP000266482">
    <property type="component" value="Unassembled WGS sequence"/>
</dbReference>
<organism evidence="1 2">
    <name type="scientific">Paenibacillus nanensis</name>
    <dbReference type="NCBI Taxonomy" id="393251"/>
    <lineage>
        <taxon>Bacteria</taxon>
        <taxon>Bacillati</taxon>
        <taxon>Bacillota</taxon>
        <taxon>Bacilli</taxon>
        <taxon>Bacillales</taxon>
        <taxon>Paenibacillaceae</taxon>
        <taxon>Paenibacillus</taxon>
    </lineage>
</organism>
<name>A0A3A1UUZ1_9BACL</name>
<dbReference type="EMBL" id="QXQA01000011">
    <property type="protein sequence ID" value="RIX51261.1"/>
    <property type="molecule type" value="Genomic_DNA"/>
</dbReference>
<proteinExistence type="predicted"/>
<sequence>MAIRYAAGLLLVLLFALGGVEASSQPVTEPKAGSGTAYTTNLNLLIRTLEGEAFIDRHKISDPETVKSVIDRLRNVPWERAKVSMCRLPDYKIVTVNTDPTVSYEPAIYDLWLTPSGKQLEISIAGKGQYGKMSEADSAELLAILQRYAQVVEFQCVPGQ</sequence>
<evidence type="ECO:0000313" key="2">
    <source>
        <dbReference type="Proteomes" id="UP000266482"/>
    </source>
</evidence>